<dbReference type="InterPro" id="IPR036397">
    <property type="entry name" value="RNaseH_sf"/>
</dbReference>
<dbReference type="Pfam" id="PF13565">
    <property type="entry name" value="HTH_32"/>
    <property type="match status" value="1"/>
</dbReference>
<dbReference type="InterPro" id="IPR036388">
    <property type="entry name" value="WH-like_DNA-bd_sf"/>
</dbReference>
<dbReference type="InterPro" id="IPR001584">
    <property type="entry name" value="Integrase_cat-core"/>
</dbReference>
<accession>A0ABW3MV96</accession>
<dbReference type="Gene3D" id="1.10.10.10">
    <property type="entry name" value="Winged helix-like DNA-binding domain superfamily/Winged helix DNA-binding domain"/>
    <property type="match status" value="1"/>
</dbReference>
<gene>
    <name evidence="3" type="ORF">ACFQ2V_09145</name>
</gene>
<dbReference type="SUPFAM" id="SSF46689">
    <property type="entry name" value="Homeodomain-like"/>
    <property type="match status" value="1"/>
</dbReference>
<evidence type="ECO:0000313" key="3">
    <source>
        <dbReference type="EMBL" id="MFD1054466.1"/>
    </source>
</evidence>
<dbReference type="Gene3D" id="3.30.420.10">
    <property type="entry name" value="Ribonuclease H-like superfamily/Ribonuclease H"/>
    <property type="match status" value="1"/>
</dbReference>
<feature type="region of interest" description="Disordered" evidence="1">
    <location>
        <begin position="340"/>
        <end position="371"/>
    </location>
</feature>
<dbReference type="EMBL" id="JBHTKH010000004">
    <property type="protein sequence ID" value="MFD1054466.1"/>
    <property type="molecule type" value="Genomic_DNA"/>
</dbReference>
<dbReference type="PROSITE" id="PS50994">
    <property type="entry name" value="INTEGRASE"/>
    <property type="match status" value="1"/>
</dbReference>
<dbReference type="PANTHER" id="PTHR35004:SF7">
    <property type="entry name" value="INTEGRASE PROTEIN"/>
    <property type="match status" value="1"/>
</dbReference>
<name>A0ABW3MV96_9MICO</name>
<dbReference type="NCBIfam" id="NF033577">
    <property type="entry name" value="transpos_IS481"/>
    <property type="match status" value="1"/>
</dbReference>
<proteinExistence type="predicted"/>
<dbReference type="PANTHER" id="PTHR35004">
    <property type="entry name" value="TRANSPOSASE RV3428C-RELATED"/>
    <property type="match status" value="1"/>
</dbReference>
<dbReference type="SUPFAM" id="SSF53098">
    <property type="entry name" value="Ribonuclease H-like"/>
    <property type="match status" value="1"/>
</dbReference>
<protein>
    <submittedName>
        <fullName evidence="3">IS481 family transposase</fullName>
    </submittedName>
</protein>
<dbReference type="Pfam" id="PF13683">
    <property type="entry name" value="rve_3"/>
    <property type="match status" value="1"/>
</dbReference>
<comment type="caution">
    <text evidence="3">The sequence shown here is derived from an EMBL/GenBank/DDBJ whole genome shotgun (WGS) entry which is preliminary data.</text>
</comment>
<dbReference type="InterPro" id="IPR047656">
    <property type="entry name" value="IS481-like_transpos"/>
</dbReference>
<organism evidence="3 4">
    <name type="scientific">Terrabacter terrigena</name>
    <dbReference type="NCBI Taxonomy" id="574718"/>
    <lineage>
        <taxon>Bacteria</taxon>
        <taxon>Bacillati</taxon>
        <taxon>Actinomycetota</taxon>
        <taxon>Actinomycetes</taxon>
        <taxon>Micrococcales</taxon>
        <taxon>Intrasporangiaceae</taxon>
        <taxon>Terrabacter</taxon>
    </lineage>
</organism>
<feature type="domain" description="Integrase catalytic" evidence="2">
    <location>
        <begin position="131"/>
        <end position="303"/>
    </location>
</feature>
<dbReference type="InterPro" id="IPR012337">
    <property type="entry name" value="RNaseH-like_sf"/>
</dbReference>
<evidence type="ECO:0000256" key="1">
    <source>
        <dbReference type="SAM" id="MobiDB-lite"/>
    </source>
</evidence>
<evidence type="ECO:0000259" key="2">
    <source>
        <dbReference type="PROSITE" id="PS50994"/>
    </source>
</evidence>
<reference evidence="4" key="1">
    <citation type="journal article" date="2019" name="Int. J. Syst. Evol. Microbiol.">
        <title>The Global Catalogue of Microorganisms (GCM) 10K type strain sequencing project: providing services to taxonomists for standard genome sequencing and annotation.</title>
        <authorList>
            <consortium name="The Broad Institute Genomics Platform"/>
            <consortium name="The Broad Institute Genome Sequencing Center for Infectious Disease"/>
            <person name="Wu L."/>
            <person name="Ma J."/>
        </authorList>
    </citation>
    <scope>NUCLEOTIDE SEQUENCE [LARGE SCALE GENOMIC DNA]</scope>
    <source>
        <strain evidence="4">CCUG 57508</strain>
    </source>
</reference>
<dbReference type="RefSeq" id="WP_386052369.1">
    <property type="nucleotide sequence ID" value="NZ_JBHTKH010000004.1"/>
</dbReference>
<dbReference type="InterPro" id="IPR009057">
    <property type="entry name" value="Homeodomain-like_sf"/>
</dbReference>
<sequence>MSVMEQRYHAVMEVLESLVPVAEVAERYGVSRQSVHAWLRRYAEGGLPGLADRSHRPRSHPAQVDAVVAALICQLRRDHPRWGPRRLLHELGVRGVVPLPSRSTVYRVLVREHLVAGRGRRRPRSSYTPWQRPAPMQLWQLDITGKVWLADGTELKLVTGIDDHSRFVVIAGVVRRATGRAVCAAFAAALQEYGCPEQVLTDNGKQFTGKFNRPRPAEVLFDRMCRKNGIEHLLTAFRHPTTTGKIERWHQTLQRECLDGHGPCPDLQAAQAMIDVFRLEYNTARPHQALDMATPAVRFSPVPAPQRALLPVWLPSGLSAVPAVVGPGVSVEVGLGPAGTVCDGPGRGQGRSDVGRSTLTPPAGRRGEPGWGPALAVEVDRVVPECGNLAVRPQQFWFGPALAGRAVRLWISTTTVHVMLDGQRVKTLPSRFNELQLARLLDAGARPAGPPPGPPSVAMLAAGAAVELERTVTAVGIVALGGHTLQVGSALAGQRVTLRLEEHLIHVVLDGLLWRTLPSPLEPEARGRLRGARLAGPAPTVAQDPPRVQRRVSCRGGIQVCRQRVHVGLPHAGTIVTVEVDQRRFRILDEHDTIIKTVPRTNTQEVTRHKAYGHTGRSA</sequence>
<dbReference type="Proteomes" id="UP001597046">
    <property type="component" value="Unassembled WGS sequence"/>
</dbReference>
<keyword evidence="4" id="KW-1185">Reference proteome</keyword>
<evidence type="ECO:0000313" key="4">
    <source>
        <dbReference type="Proteomes" id="UP001597046"/>
    </source>
</evidence>